<dbReference type="UniPathway" id="UPA00068">
    <property type="reaction ID" value="UER00106"/>
</dbReference>
<keyword evidence="5 8" id="KW-0808">Transferase</keyword>
<dbReference type="PANTHER" id="PTHR30602:SF12">
    <property type="entry name" value="AMINO-ACID ACETYLTRANSFERASE NAGS1, CHLOROPLASTIC-RELATED"/>
    <property type="match status" value="1"/>
</dbReference>
<evidence type="ECO:0000256" key="9">
    <source>
        <dbReference type="SAM" id="MobiDB-lite"/>
    </source>
</evidence>
<keyword evidence="6 8" id="KW-0012">Acyltransferase</keyword>
<dbReference type="Gene3D" id="3.40.630.30">
    <property type="match status" value="1"/>
</dbReference>
<evidence type="ECO:0000313" key="11">
    <source>
        <dbReference type="EMBL" id="BAX58130.1"/>
    </source>
</evidence>
<name>A0A1Y1BDT6_9BURK</name>
<organism evidence="11 12">
    <name type="scientific">Burkholderia stabilis</name>
    <dbReference type="NCBI Taxonomy" id="95485"/>
    <lineage>
        <taxon>Bacteria</taxon>
        <taxon>Pseudomonadati</taxon>
        <taxon>Pseudomonadota</taxon>
        <taxon>Betaproteobacteria</taxon>
        <taxon>Burkholderiales</taxon>
        <taxon>Burkholderiaceae</taxon>
        <taxon>Burkholderia</taxon>
        <taxon>Burkholderia cepacia complex</taxon>
    </lineage>
</organism>
<sequence length="459" mass="49809">MNSQTDLPPAQTAAATPPAADDSAASHAQFVDWMRSVAPYIHKFRNSTFVVGFGGEVVQQGLLNALVSDIALLQAMGIQIVLVHGSRPQVEEQLSLHGVESEFSHGLRITDARALESAKEAAGEVRLDIEAAISQGLPNSPMAHAHISVVSGNFVTARPVGILDGVDFAHTGIVRKIDAESIRHSLASRKLVLLSPLGFSPTGEAFNLSMEDVASAAAIALRADKIVFLTDGPGIVDDEGGLIREMSLDSAADLLDSGDLQGDDAFFLKHAIRACRGGVTRAHLIPQSLDGSMLLELFLHDGVGTMISYENLESLREATPDDVGGILSLIEPLETDGTLVRRGRHQIERDIDHFSVIEHDGVLFGCAALYPYPLEKIGEMACLTVAPEAQGSGDGERLLKRIEQRARARGLTHIFVLTTRTEHWFLKRGFVKVSVDDLPEDRRKLYNWQRKSLVLMKQL</sequence>
<comment type="similarity">
    <text evidence="2 8">Belongs to the acetyltransferase family. ArgA subfamily.</text>
</comment>
<dbReference type="NCBIfam" id="TIGR01890">
    <property type="entry name" value="N-Ac-Glu-synth"/>
    <property type="match status" value="1"/>
</dbReference>
<feature type="region of interest" description="Disordered" evidence="9">
    <location>
        <begin position="1"/>
        <end position="21"/>
    </location>
</feature>
<dbReference type="SUPFAM" id="SSF53633">
    <property type="entry name" value="Carbamate kinase-like"/>
    <property type="match status" value="1"/>
</dbReference>
<feature type="domain" description="N-acetyltransferase" evidence="10">
    <location>
        <begin position="313"/>
        <end position="459"/>
    </location>
</feature>
<dbReference type="InterPro" id="IPR033719">
    <property type="entry name" value="NAGS_kin"/>
</dbReference>
<dbReference type="InterPro" id="IPR010167">
    <property type="entry name" value="NH2A_AcTrfase"/>
</dbReference>
<dbReference type="CDD" id="cd04237">
    <property type="entry name" value="AAK_NAGS-ABP"/>
    <property type="match status" value="1"/>
</dbReference>
<evidence type="ECO:0000256" key="7">
    <source>
        <dbReference type="ARBA" id="ARBA00048372"/>
    </source>
</evidence>
<keyword evidence="8" id="KW-0963">Cytoplasm</keyword>
<feature type="compositionally biased region" description="Low complexity" evidence="9">
    <location>
        <begin position="8"/>
        <end position="21"/>
    </location>
</feature>
<dbReference type="PROSITE" id="PS51186">
    <property type="entry name" value="GNAT"/>
    <property type="match status" value="1"/>
</dbReference>
<dbReference type="PANTHER" id="PTHR30602">
    <property type="entry name" value="AMINO-ACID ACETYLTRANSFERASE"/>
    <property type="match status" value="1"/>
</dbReference>
<evidence type="ECO:0000313" key="12">
    <source>
        <dbReference type="Proteomes" id="UP000218432"/>
    </source>
</evidence>
<dbReference type="EC" id="2.3.1.1" evidence="8"/>
<dbReference type="InterPro" id="IPR000182">
    <property type="entry name" value="GNAT_dom"/>
</dbReference>
<evidence type="ECO:0000256" key="3">
    <source>
        <dbReference type="ARBA" id="ARBA00022571"/>
    </source>
</evidence>
<evidence type="ECO:0000259" key="10">
    <source>
        <dbReference type="PROSITE" id="PS51186"/>
    </source>
</evidence>
<evidence type="ECO:0000256" key="8">
    <source>
        <dbReference type="HAMAP-Rule" id="MF_01105"/>
    </source>
</evidence>
<comment type="subcellular location">
    <subcellularLocation>
        <location evidence="8">Cytoplasm</location>
    </subcellularLocation>
</comment>
<evidence type="ECO:0000256" key="2">
    <source>
        <dbReference type="ARBA" id="ARBA00009145"/>
    </source>
</evidence>
<dbReference type="AlphaFoldDB" id="A0A1Y1BDT6"/>
<proteinExistence type="inferred from homology"/>
<dbReference type="Proteomes" id="UP000218432">
    <property type="component" value="Chromosome 1"/>
</dbReference>
<dbReference type="InterPro" id="IPR016181">
    <property type="entry name" value="Acyl_CoA_acyltransferase"/>
</dbReference>
<dbReference type="Pfam" id="PF00583">
    <property type="entry name" value="Acetyltransf_1"/>
    <property type="match status" value="1"/>
</dbReference>
<dbReference type="HAMAP" id="MF_01105">
    <property type="entry name" value="N_acetyl_glu_synth"/>
    <property type="match status" value="1"/>
</dbReference>
<keyword evidence="4 8" id="KW-0028">Amino-acid biosynthesis</keyword>
<dbReference type="NCBIfam" id="NF003641">
    <property type="entry name" value="PRK05279.1"/>
    <property type="match status" value="1"/>
</dbReference>
<dbReference type="EMBL" id="AP018111">
    <property type="protein sequence ID" value="BAX58130.1"/>
    <property type="molecule type" value="Genomic_DNA"/>
</dbReference>
<accession>A0A1Y1BDT6</accession>
<dbReference type="InterPro" id="IPR001048">
    <property type="entry name" value="Asp/Glu/Uridylate_kinase"/>
</dbReference>
<dbReference type="GO" id="GO:0004042">
    <property type="term" value="F:L-glutamate N-acetyltransferase activity"/>
    <property type="evidence" value="ECO:0007669"/>
    <property type="project" value="UniProtKB-UniRule"/>
</dbReference>
<evidence type="ECO:0000256" key="4">
    <source>
        <dbReference type="ARBA" id="ARBA00022605"/>
    </source>
</evidence>
<gene>
    <name evidence="8" type="primary">argA</name>
    <name evidence="11" type="ORF">BSFP_009350</name>
</gene>
<evidence type="ECO:0000256" key="6">
    <source>
        <dbReference type="ARBA" id="ARBA00023315"/>
    </source>
</evidence>
<protein>
    <recommendedName>
        <fullName evidence="8">Amino-acid acetyltransferase</fullName>
        <ecNumber evidence="8">2.3.1.1</ecNumber>
    </recommendedName>
    <alternativeName>
        <fullName evidence="8">N-acetylglutamate synthase</fullName>
        <shortName evidence="8">AGS</shortName>
        <shortName evidence="8">NAGS</shortName>
    </alternativeName>
</protein>
<dbReference type="Pfam" id="PF00696">
    <property type="entry name" value="AA_kinase"/>
    <property type="match status" value="1"/>
</dbReference>
<comment type="pathway">
    <text evidence="1 8">Amino-acid biosynthesis; L-arginine biosynthesis; N(2)-acetyl-L-ornithine from L-glutamate: step 1/4.</text>
</comment>
<dbReference type="Gene3D" id="3.40.1160.10">
    <property type="entry name" value="Acetylglutamate kinase-like"/>
    <property type="match status" value="1"/>
</dbReference>
<comment type="catalytic activity">
    <reaction evidence="7 8">
        <text>L-glutamate + acetyl-CoA = N-acetyl-L-glutamate + CoA + H(+)</text>
        <dbReference type="Rhea" id="RHEA:24292"/>
        <dbReference type="ChEBI" id="CHEBI:15378"/>
        <dbReference type="ChEBI" id="CHEBI:29985"/>
        <dbReference type="ChEBI" id="CHEBI:44337"/>
        <dbReference type="ChEBI" id="CHEBI:57287"/>
        <dbReference type="ChEBI" id="CHEBI:57288"/>
        <dbReference type="EC" id="2.3.1.1"/>
    </reaction>
</comment>
<dbReference type="GO" id="GO:0005737">
    <property type="term" value="C:cytoplasm"/>
    <property type="evidence" value="ECO:0007669"/>
    <property type="project" value="UniProtKB-SubCell"/>
</dbReference>
<keyword evidence="3 8" id="KW-0055">Arginine biosynthesis</keyword>
<dbReference type="InterPro" id="IPR036393">
    <property type="entry name" value="AceGlu_kinase-like_sf"/>
</dbReference>
<comment type="miscellaneous">
    <text evidence="8">In bacteria which possess the bifunctional enzyme ornithine acetyltransferase/N-acetylglutamate synthase (ArgJ), ArgA fulfills an anaplerotic role.</text>
</comment>
<evidence type="ECO:0000256" key="1">
    <source>
        <dbReference type="ARBA" id="ARBA00004925"/>
    </source>
</evidence>
<evidence type="ECO:0000256" key="5">
    <source>
        <dbReference type="ARBA" id="ARBA00022679"/>
    </source>
</evidence>
<reference evidence="11 12" key="1">
    <citation type="journal article" date="2017" name="Genome Announc.">
        <title>Complete Genome Sequence of Burkholderia stabilis FERMP-21014.</title>
        <authorList>
            <person name="Konishi K."/>
            <person name="Kumagai T."/>
            <person name="Sakasegawa S."/>
            <person name="Tamura T."/>
        </authorList>
    </citation>
    <scope>NUCLEOTIDE SEQUENCE [LARGE SCALE GENOMIC DNA]</scope>
    <source>
        <strain evidence="11 12">FERMP-21014</strain>
    </source>
</reference>
<dbReference type="RefSeq" id="WP_096471304.1">
    <property type="nucleotide sequence ID" value="NZ_AP018111.1"/>
</dbReference>
<dbReference type="PIRSF" id="PIRSF000423">
    <property type="entry name" value="ArgA"/>
    <property type="match status" value="1"/>
</dbReference>
<dbReference type="GO" id="GO:0006526">
    <property type="term" value="P:L-arginine biosynthetic process"/>
    <property type="evidence" value="ECO:0007669"/>
    <property type="project" value="UniProtKB-UniRule"/>
</dbReference>
<dbReference type="CDD" id="cd04301">
    <property type="entry name" value="NAT_SF"/>
    <property type="match status" value="1"/>
</dbReference>
<dbReference type="SUPFAM" id="SSF55729">
    <property type="entry name" value="Acyl-CoA N-acyltransferases (Nat)"/>
    <property type="match status" value="1"/>
</dbReference>